<dbReference type="InterPro" id="IPR012338">
    <property type="entry name" value="Beta-lactam/transpept-like"/>
</dbReference>
<comment type="caution">
    <text evidence="2">The sequence shown here is derived from an EMBL/GenBank/DDBJ whole genome shotgun (WGS) entry which is preliminary data.</text>
</comment>
<evidence type="ECO:0000313" key="3">
    <source>
        <dbReference type="Proteomes" id="UP000537204"/>
    </source>
</evidence>
<sequence length="123" mass="13739">MGHDEKGGIYEKDKDNEARSASTLETSLDDLSLFFQGVMQKKIINSKYTNEVFSPQIRIRSVEQMGPLSTRDTIANDAIQLSCGLGFGLLKSPYGWGAFKEGHGDGFRHYVIIFQNPELVYSS</sequence>
<accession>A0A7W8ZS32</accession>
<gene>
    <name evidence="2" type="ORF">HDE68_005107</name>
</gene>
<dbReference type="Proteomes" id="UP000537204">
    <property type="component" value="Unassembled WGS sequence"/>
</dbReference>
<dbReference type="AlphaFoldDB" id="A0A7W8ZS32"/>
<evidence type="ECO:0000256" key="1">
    <source>
        <dbReference type="SAM" id="MobiDB-lite"/>
    </source>
</evidence>
<protein>
    <submittedName>
        <fullName evidence="2">Uncharacterized protein</fullName>
    </submittedName>
</protein>
<proteinExistence type="predicted"/>
<dbReference type="RefSeq" id="WP_221300947.1">
    <property type="nucleotide sequence ID" value="NZ_JACHCE010000012.1"/>
</dbReference>
<dbReference type="EMBL" id="JACHCE010000012">
    <property type="protein sequence ID" value="MBB5639166.1"/>
    <property type="molecule type" value="Genomic_DNA"/>
</dbReference>
<organism evidence="2 3">
    <name type="scientific">Pedobacter cryoconitis</name>
    <dbReference type="NCBI Taxonomy" id="188932"/>
    <lineage>
        <taxon>Bacteria</taxon>
        <taxon>Pseudomonadati</taxon>
        <taxon>Bacteroidota</taxon>
        <taxon>Sphingobacteriia</taxon>
        <taxon>Sphingobacteriales</taxon>
        <taxon>Sphingobacteriaceae</taxon>
        <taxon>Pedobacter</taxon>
    </lineage>
</organism>
<reference evidence="2 3" key="1">
    <citation type="submission" date="2020-08" db="EMBL/GenBank/DDBJ databases">
        <title>Genomic Encyclopedia of Type Strains, Phase IV (KMG-V): Genome sequencing to study the core and pangenomes of soil and plant-associated prokaryotes.</title>
        <authorList>
            <person name="Whitman W."/>
        </authorList>
    </citation>
    <scope>NUCLEOTIDE SEQUENCE [LARGE SCALE GENOMIC DNA]</scope>
    <source>
        <strain evidence="2 3">S3M1</strain>
    </source>
</reference>
<dbReference type="SUPFAM" id="SSF56601">
    <property type="entry name" value="beta-lactamase/transpeptidase-like"/>
    <property type="match status" value="1"/>
</dbReference>
<evidence type="ECO:0000313" key="2">
    <source>
        <dbReference type="EMBL" id="MBB5639166.1"/>
    </source>
</evidence>
<name>A0A7W8ZS32_9SPHI</name>
<feature type="compositionally biased region" description="Basic and acidic residues" evidence="1">
    <location>
        <begin position="1"/>
        <end position="18"/>
    </location>
</feature>
<feature type="region of interest" description="Disordered" evidence="1">
    <location>
        <begin position="1"/>
        <end position="21"/>
    </location>
</feature>